<keyword evidence="2" id="KW-0378">Hydrolase</keyword>
<feature type="chain" id="PRO_5027906970" evidence="1">
    <location>
        <begin position="25"/>
        <end position="418"/>
    </location>
</feature>
<evidence type="ECO:0000313" key="2">
    <source>
        <dbReference type="EMBL" id="VUX55679.1"/>
    </source>
</evidence>
<dbReference type="EC" id="3.4.13.-" evidence="2"/>
<reference evidence="2" key="1">
    <citation type="submission" date="2019-07" db="EMBL/GenBank/DDBJ databases">
        <authorList>
            <person name="Weber M."/>
            <person name="Kostadinov I."/>
            <person name="Kostadinov D I."/>
        </authorList>
    </citation>
    <scope>NUCLEOTIDE SEQUENCE</scope>
    <source>
        <strain evidence="2">Gfbio:sag-sample-m06:053724c1-46a9-4a36-b237-ea2bf867836b</strain>
    </source>
</reference>
<accession>A0A7D9D4H0</accession>
<dbReference type="InterPro" id="IPR008257">
    <property type="entry name" value="Pept_M19"/>
</dbReference>
<dbReference type="GO" id="GO:0070573">
    <property type="term" value="F:metallodipeptidase activity"/>
    <property type="evidence" value="ECO:0007669"/>
    <property type="project" value="InterPro"/>
</dbReference>
<dbReference type="PROSITE" id="PS51365">
    <property type="entry name" value="RENAL_DIPEPTIDASE_2"/>
    <property type="match status" value="1"/>
</dbReference>
<dbReference type="GO" id="GO:0006508">
    <property type="term" value="P:proteolysis"/>
    <property type="evidence" value="ECO:0007669"/>
    <property type="project" value="InterPro"/>
</dbReference>
<dbReference type="Gene3D" id="3.20.20.140">
    <property type="entry name" value="Metal-dependent hydrolases"/>
    <property type="match status" value="1"/>
</dbReference>
<dbReference type="EMBL" id="LR633967">
    <property type="protein sequence ID" value="VUX55679.1"/>
    <property type="molecule type" value="Genomic_DNA"/>
</dbReference>
<evidence type="ECO:0000256" key="1">
    <source>
        <dbReference type="SAM" id="SignalP"/>
    </source>
</evidence>
<dbReference type="InterPro" id="IPR032466">
    <property type="entry name" value="Metal_Hydrolase"/>
</dbReference>
<dbReference type="SUPFAM" id="SSF51556">
    <property type="entry name" value="Metallo-dependent hydrolases"/>
    <property type="match status" value="1"/>
</dbReference>
<dbReference type="PANTHER" id="PTHR10443">
    <property type="entry name" value="MICROSOMAL DIPEPTIDASE"/>
    <property type="match status" value="1"/>
</dbReference>
<dbReference type="PANTHER" id="PTHR10443:SF12">
    <property type="entry name" value="DIPEPTIDASE"/>
    <property type="match status" value="1"/>
</dbReference>
<name>A0A7D9D4H0_9GAMM</name>
<dbReference type="InterPro" id="IPR000180">
    <property type="entry name" value="Dipep_AS"/>
</dbReference>
<proteinExistence type="predicted"/>
<gene>
    <name evidence="2" type="ORF">JTBM06_V1_80003</name>
</gene>
<dbReference type="AlphaFoldDB" id="A0A7D9D4H0"/>
<dbReference type="CDD" id="cd01301">
    <property type="entry name" value="rDP_like"/>
    <property type="match status" value="1"/>
</dbReference>
<protein>
    <submittedName>
        <fullName evidence="2">Putative dipeptidase</fullName>
        <ecNumber evidence="2">3.4.13.-</ecNumber>
    </submittedName>
</protein>
<organism evidence="2">
    <name type="scientific">uncultured Woeseiaceae bacterium</name>
    <dbReference type="NCBI Taxonomy" id="1983305"/>
    <lineage>
        <taxon>Bacteria</taxon>
        <taxon>Pseudomonadati</taxon>
        <taxon>Pseudomonadota</taxon>
        <taxon>Gammaproteobacteria</taxon>
        <taxon>Woeseiales</taxon>
        <taxon>Woeseiaceae</taxon>
        <taxon>environmental samples</taxon>
    </lineage>
</organism>
<keyword evidence="2" id="KW-0645">Protease</keyword>
<dbReference type="PROSITE" id="PS00869">
    <property type="entry name" value="RENAL_DIPEPTIDASE_1"/>
    <property type="match status" value="1"/>
</dbReference>
<dbReference type="Pfam" id="PF01244">
    <property type="entry name" value="Peptidase_M19"/>
    <property type="match status" value="1"/>
</dbReference>
<keyword evidence="2" id="KW-0224">Dipeptidase</keyword>
<keyword evidence="1" id="KW-0732">Signal</keyword>
<feature type="signal peptide" evidence="1">
    <location>
        <begin position="1"/>
        <end position="24"/>
    </location>
</feature>
<sequence>MSGLKTGTLLLAFAALALWQSANSQDDDAALERATSILQSAPIVDGHNDLPWVIREKFGGDVEGYDISVRAQYDTDLPRMRDGLVGTQFWSVYVPSSMSPVEAMTAQLEQIDIALRIINRYPDDLMFATSIADIDAAMEQGKIASLLGMEGGHPIVNSLGALRSYYDLGVRYMTLTHFHSNDWADSATDDARHEGITEFGREVIREMNRLGMLVDLSHVSAETMNDVLDVAVAPVIFSHSSARGMTNHVRNVPDRVLARMDENGGVVMVTFIPAYVSEARREYEVGIIPLTKDLTTAAEEKEAIEMYREEHGAVPLATLADVADHIEYVAKVAGHDHVGIGSDFYGAEGDELIQGIEDVSGFPHLIAELVRRGWSDENLAKLSRGNMLRVFADAESVAAKLQQTRPPSLKTIEELDGL</sequence>